<dbReference type="Pfam" id="PF03799">
    <property type="entry name" value="FtsQ_DivIB_C"/>
    <property type="match status" value="1"/>
</dbReference>
<organism evidence="11 12">
    <name type="scientific">Sediminibacillus albus</name>
    <dbReference type="NCBI Taxonomy" id="407036"/>
    <lineage>
        <taxon>Bacteria</taxon>
        <taxon>Bacillati</taxon>
        <taxon>Bacillota</taxon>
        <taxon>Bacilli</taxon>
        <taxon>Bacillales</taxon>
        <taxon>Bacillaceae</taxon>
        <taxon>Sediminibacillus</taxon>
    </lineage>
</organism>
<dbReference type="PANTHER" id="PTHR37820">
    <property type="entry name" value="CELL DIVISION PROTEIN DIVIB"/>
    <property type="match status" value="1"/>
</dbReference>
<gene>
    <name evidence="8" type="primary">divIB</name>
    <name evidence="11" type="ORF">SAMN05216243_0603</name>
</gene>
<accession>A0A1G8W788</accession>
<feature type="region of interest" description="Disordered" evidence="9">
    <location>
        <begin position="247"/>
        <end position="268"/>
    </location>
</feature>
<comment type="function">
    <text evidence="8">Cell division protein that may be involved in stabilizing or promoting the assembly of the division complex.</text>
</comment>
<dbReference type="Gene3D" id="3.10.20.310">
    <property type="entry name" value="membrane protein fhac"/>
    <property type="match status" value="1"/>
</dbReference>
<sequence length="268" mass="30548">MKEKKVVSIEDRIPKLKQARKKKANRRLIFYLSVFFVLISIVVYLQSPLSQVNNIEINGNQYINNQEIQSLSGLSTDDNFWSVDTDEVVDKISGHPVVEKVEVDKQFPTTIQVTVQEFARVGYVKKDDSFYPVLENGNSLIDNKMKTAKGDAPLLNGFDKETYLQEMTKELQRLPSNIVDLISEITWVPTEENPYRIALYMNDGYEVEGSIRNFSNKMKSYPSIVAQLEPGSEGIIHIGVGAYFESYQEQEEKKEAESEEGEQDEAEG</sequence>
<evidence type="ECO:0000256" key="3">
    <source>
        <dbReference type="ARBA" id="ARBA00022618"/>
    </source>
</evidence>
<dbReference type="InterPro" id="IPR005548">
    <property type="entry name" value="Cell_div_FtsQ/DivIB_C"/>
</dbReference>
<dbReference type="HAMAP" id="MF_00912">
    <property type="entry name" value="DivIB"/>
    <property type="match status" value="1"/>
</dbReference>
<dbReference type="EMBL" id="FNFL01000001">
    <property type="protein sequence ID" value="SDJ74149.1"/>
    <property type="molecule type" value="Genomic_DNA"/>
</dbReference>
<evidence type="ECO:0000256" key="2">
    <source>
        <dbReference type="ARBA" id="ARBA00022475"/>
    </source>
</evidence>
<protein>
    <recommendedName>
        <fullName evidence="8">Cell division protein DivIB</fullName>
    </recommendedName>
</protein>
<dbReference type="InterPro" id="IPR034746">
    <property type="entry name" value="POTRA"/>
</dbReference>
<feature type="domain" description="POTRA" evidence="10">
    <location>
        <begin position="50"/>
        <end position="118"/>
    </location>
</feature>
<evidence type="ECO:0000256" key="7">
    <source>
        <dbReference type="ARBA" id="ARBA00023306"/>
    </source>
</evidence>
<comment type="subcellular location">
    <subcellularLocation>
        <location evidence="8">Cell membrane</location>
        <topology evidence="8">Single-pass type II membrane protein</topology>
    </subcellularLocation>
    <subcellularLocation>
        <location evidence="1">Membrane</location>
    </subcellularLocation>
    <text evidence="8">Localizes to the division septum.</text>
</comment>
<dbReference type="PANTHER" id="PTHR37820:SF1">
    <property type="entry name" value="CELL DIVISION PROTEIN FTSQ"/>
    <property type="match status" value="1"/>
</dbReference>
<dbReference type="Proteomes" id="UP000198694">
    <property type="component" value="Unassembled WGS sequence"/>
</dbReference>
<dbReference type="OrthoDB" id="1819027at2"/>
<dbReference type="InterPro" id="IPR013685">
    <property type="entry name" value="POTRA_FtsQ_type"/>
</dbReference>
<evidence type="ECO:0000256" key="6">
    <source>
        <dbReference type="ARBA" id="ARBA00023136"/>
    </source>
</evidence>
<evidence type="ECO:0000256" key="9">
    <source>
        <dbReference type="SAM" id="MobiDB-lite"/>
    </source>
</evidence>
<dbReference type="PROSITE" id="PS51779">
    <property type="entry name" value="POTRA"/>
    <property type="match status" value="1"/>
</dbReference>
<evidence type="ECO:0000256" key="1">
    <source>
        <dbReference type="ARBA" id="ARBA00004370"/>
    </source>
</evidence>
<dbReference type="AlphaFoldDB" id="A0A1G8W788"/>
<evidence type="ECO:0000259" key="10">
    <source>
        <dbReference type="PROSITE" id="PS51779"/>
    </source>
</evidence>
<keyword evidence="3 8" id="KW-0132">Cell division</keyword>
<evidence type="ECO:0000256" key="8">
    <source>
        <dbReference type="HAMAP-Rule" id="MF_00912"/>
    </source>
</evidence>
<dbReference type="RefSeq" id="WP_093210912.1">
    <property type="nucleotide sequence ID" value="NZ_FNFL01000001.1"/>
</dbReference>
<evidence type="ECO:0000313" key="12">
    <source>
        <dbReference type="Proteomes" id="UP000198694"/>
    </source>
</evidence>
<dbReference type="GO" id="GO:0032153">
    <property type="term" value="C:cell division site"/>
    <property type="evidence" value="ECO:0007669"/>
    <property type="project" value="UniProtKB-UniRule"/>
</dbReference>
<name>A0A1G8W788_9BACI</name>
<evidence type="ECO:0000256" key="5">
    <source>
        <dbReference type="ARBA" id="ARBA00022989"/>
    </source>
</evidence>
<proteinExistence type="inferred from homology"/>
<dbReference type="GO" id="GO:0005886">
    <property type="term" value="C:plasma membrane"/>
    <property type="evidence" value="ECO:0007669"/>
    <property type="project" value="UniProtKB-SubCell"/>
</dbReference>
<keyword evidence="6 8" id="KW-0472">Membrane</keyword>
<keyword evidence="7 8" id="KW-0131">Cell cycle</keyword>
<dbReference type="GO" id="GO:0043093">
    <property type="term" value="P:FtsZ-dependent cytokinesis"/>
    <property type="evidence" value="ECO:0007669"/>
    <property type="project" value="UniProtKB-UniRule"/>
</dbReference>
<keyword evidence="4 8" id="KW-0812">Transmembrane</keyword>
<feature type="transmembrane region" description="Helical" evidence="8">
    <location>
        <begin position="28"/>
        <end position="45"/>
    </location>
</feature>
<keyword evidence="5 8" id="KW-1133">Transmembrane helix</keyword>
<reference evidence="11 12" key="1">
    <citation type="submission" date="2016-10" db="EMBL/GenBank/DDBJ databases">
        <authorList>
            <person name="de Groot N.N."/>
        </authorList>
    </citation>
    <scope>NUCLEOTIDE SEQUENCE [LARGE SCALE GENOMIC DNA]</scope>
    <source>
        <strain evidence="11 12">CGMCC 1.6502</strain>
    </source>
</reference>
<dbReference type="InterPro" id="IPR050487">
    <property type="entry name" value="FtsQ_DivIB"/>
</dbReference>
<keyword evidence="2 8" id="KW-1003">Cell membrane</keyword>
<keyword evidence="12" id="KW-1185">Reference proteome</keyword>
<evidence type="ECO:0000256" key="4">
    <source>
        <dbReference type="ARBA" id="ARBA00022692"/>
    </source>
</evidence>
<dbReference type="InterPro" id="IPR026580">
    <property type="entry name" value="DivIB"/>
</dbReference>
<dbReference type="Gene3D" id="3.40.50.10960">
    <property type="match status" value="1"/>
</dbReference>
<dbReference type="Pfam" id="PF08478">
    <property type="entry name" value="POTRA_1"/>
    <property type="match status" value="1"/>
</dbReference>
<comment type="similarity">
    <text evidence="8">Belongs to the FtsQ/DivIB family. DivIB subfamily.</text>
</comment>
<evidence type="ECO:0000313" key="11">
    <source>
        <dbReference type="EMBL" id="SDJ74149.1"/>
    </source>
</evidence>
<feature type="compositionally biased region" description="Acidic residues" evidence="9">
    <location>
        <begin position="257"/>
        <end position="268"/>
    </location>
</feature>
<dbReference type="STRING" id="407036.SAMN05216243_0603"/>